<dbReference type="InterPro" id="IPR037923">
    <property type="entry name" value="HTH-like"/>
</dbReference>
<keyword evidence="1" id="KW-0805">Transcription regulation</keyword>
<evidence type="ECO:0000313" key="6">
    <source>
        <dbReference type="Proteomes" id="UP000806542"/>
    </source>
</evidence>
<dbReference type="RefSeq" id="WP_226393264.1">
    <property type="nucleotide sequence ID" value="NZ_JADCKB010000021.1"/>
</dbReference>
<evidence type="ECO:0000313" key="5">
    <source>
        <dbReference type="EMBL" id="MBE5040709.1"/>
    </source>
</evidence>
<feature type="domain" description="HTH araC/xylS-type" evidence="4">
    <location>
        <begin position="190"/>
        <end position="288"/>
    </location>
</feature>
<sequence>MKQQEFILYDSGKRPLLRLFHSVVPAGRRAYREHHHTECELSLFCNGAGIYTVGKQTYTFQKGDVFLFGSDETHCITNIFDEEPFDLLNIHFEPRILWDSQGGAALPLLRVFHNRSAEFSNQIHRENPLALEMIPKILEMEKEFQKKEIGYELKIRLYLYDVLLLILRSYTDIEEKDFVCANEKILGQLSDAITFINLHYTDILTLEEVARKATMSKAYFSTIFKKYNGISPWDYIIIKRIEKAMNLLRHNNFTKLEIAEQCGFQSISNFYKAFQKVTGMSPTSYIKAKNNTDS</sequence>
<dbReference type="PANTHER" id="PTHR43280">
    <property type="entry name" value="ARAC-FAMILY TRANSCRIPTIONAL REGULATOR"/>
    <property type="match status" value="1"/>
</dbReference>
<dbReference type="PANTHER" id="PTHR43280:SF14">
    <property type="entry name" value="MELIBIOSE OPERON REGULATORY PROTEIN"/>
    <property type="match status" value="1"/>
</dbReference>
<name>A0A9D5M4T4_9FIRM</name>
<dbReference type="Pfam" id="PF12833">
    <property type="entry name" value="HTH_18"/>
    <property type="match status" value="1"/>
</dbReference>
<dbReference type="Pfam" id="PF02311">
    <property type="entry name" value="AraC_binding"/>
    <property type="match status" value="1"/>
</dbReference>
<dbReference type="InterPro" id="IPR014710">
    <property type="entry name" value="RmlC-like_jellyroll"/>
</dbReference>
<dbReference type="EMBL" id="JADCKB010000021">
    <property type="protein sequence ID" value="MBE5040709.1"/>
    <property type="molecule type" value="Genomic_DNA"/>
</dbReference>
<protein>
    <submittedName>
        <fullName evidence="5">AraC family transcriptional regulator</fullName>
    </submittedName>
</protein>
<dbReference type="Proteomes" id="UP000806542">
    <property type="component" value="Unassembled WGS sequence"/>
</dbReference>
<gene>
    <name evidence="5" type="ORF">INF28_09585</name>
</gene>
<dbReference type="AlphaFoldDB" id="A0A9D5M4T4"/>
<keyword evidence="3" id="KW-0804">Transcription</keyword>
<dbReference type="SUPFAM" id="SSF46689">
    <property type="entry name" value="Homeodomain-like"/>
    <property type="match status" value="2"/>
</dbReference>
<dbReference type="Gene3D" id="2.60.120.10">
    <property type="entry name" value="Jelly Rolls"/>
    <property type="match status" value="1"/>
</dbReference>
<proteinExistence type="predicted"/>
<evidence type="ECO:0000256" key="3">
    <source>
        <dbReference type="ARBA" id="ARBA00023163"/>
    </source>
</evidence>
<keyword evidence="6" id="KW-1185">Reference proteome</keyword>
<reference evidence="5" key="1">
    <citation type="submission" date="2020-10" db="EMBL/GenBank/DDBJ databases">
        <title>ChiBAC.</title>
        <authorList>
            <person name="Zenner C."/>
            <person name="Hitch T.C.A."/>
            <person name="Clavel T."/>
        </authorList>
    </citation>
    <scope>NUCLEOTIDE SEQUENCE</scope>
    <source>
        <strain evidence="5">DSM 107454</strain>
    </source>
</reference>
<organism evidence="5 6">
    <name type="scientific">Ructibacterium gallinarum</name>
    <dbReference type="NCBI Taxonomy" id="2779355"/>
    <lineage>
        <taxon>Bacteria</taxon>
        <taxon>Bacillati</taxon>
        <taxon>Bacillota</taxon>
        <taxon>Clostridia</taxon>
        <taxon>Eubacteriales</taxon>
        <taxon>Oscillospiraceae</taxon>
        <taxon>Ructibacterium</taxon>
    </lineage>
</organism>
<dbReference type="GO" id="GO:0043565">
    <property type="term" value="F:sequence-specific DNA binding"/>
    <property type="evidence" value="ECO:0007669"/>
    <property type="project" value="InterPro"/>
</dbReference>
<accession>A0A9D5M4T4</accession>
<dbReference type="PROSITE" id="PS01124">
    <property type="entry name" value="HTH_ARAC_FAMILY_2"/>
    <property type="match status" value="1"/>
</dbReference>
<dbReference type="InterPro" id="IPR018060">
    <property type="entry name" value="HTH_AraC"/>
</dbReference>
<dbReference type="Gene3D" id="1.10.10.60">
    <property type="entry name" value="Homeodomain-like"/>
    <property type="match status" value="2"/>
</dbReference>
<comment type="caution">
    <text evidence="5">The sequence shown here is derived from an EMBL/GenBank/DDBJ whole genome shotgun (WGS) entry which is preliminary data.</text>
</comment>
<evidence type="ECO:0000256" key="1">
    <source>
        <dbReference type="ARBA" id="ARBA00023015"/>
    </source>
</evidence>
<dbReference type="SUPFAM" id="SSF51215">
    <property type="entry name" value="Regulatory protein AraC"/>
    <property type="match status" value="1"/>
</dbReference>
<dbReference type="InterPro" id="IPR009057">
    <property type="entry name" value="Homeodomain-like_sf"/>
</dbReference>
<dbReference type="SMART" id="SM00342">
    <property type="entry name" value="HTH_ARAC"/>
    <property type="match status" value="1"/>
</dbReference>
<evidence type="ECO:0000256" key="2">
    <source>
        <dbReference type="ARBA" id="ARBA00023125"/>
    </source>
</evidence>
<dbReference type="GO" id="GO:0003700">
    <property type="term" value="F:DNA-binding transcription factor activity"/>
    <property type="evidence" value="ECO:0007669"/>
    <property type="project" value="InterPro"/>
</dbReference>
<dbReference type="InterPro" id="IPR003313">
    <property type="entry name" value="AraC-bd"/>
</dbReference>
<keyword evidence="2" id="KW-0238">DNA-binding</keyword>
<evidence type="ECO:0000259" key="4">
    <source>
        <dbReference type="PROSITE" id="PS01124"/>
    </source>
</evidence>